<name>R9WJ36_LIMRT</name>
<proteinExistence type="predicted"/>
<dbReference type="HOGENOM" id="CLU_1600630_0_0_9"/>
<gene>
    <name evidence="1" type="ORF">LRI_1504</name>
</gene>
<dbReference type="AlphaFoldDB" id="R9WJ36"/>
<evidence type="ECO:0000313" key="1">
    <source>
        <dbReference type="EMBL" id="AGN99713.1"/>
    </source>
</evidence>
<dbReference type="PATRIC" id="fig|1340495.3.peg.1506"/>
<dbReference type="KEGG" id="lrt:LRI_1504"/>
<organism evidence="1 2">
    <name type="scientific">Limosilactobacillus reuteri I5007</name>
    <dbReference type="NCBI Taxonomy" id="1340495"/>
    <lineage>
        <taxon>Bacteria</taxon>
        <taxon>Bacillati</taxon>
        <taxon>Bacillota</taxon>
        <taxon>Bacilli</taxon>
        <taxon>Lactobacillales</taxon>
        <taxon>Lactobacillaceae</taxon>
        <taxon>Limosilactobacillus</taxon>
    </lineage>
</organism>
<protein>
    <submittedName>
        <fullName evidence="1">Uncharacterized protein</fullName>
    </submittedName>
</protein>
<reference evidence="1 2" key="1">
    <citation type="submission" date="2013-06" db="EMBL/GenBank/DDBJ databases">
        <title>The Complete Genome Sequence of Lactobacillus reuteri I5007, a Probiotic Strain Isolated from Healthy Pig.</title>
        <authorList>
            <person name="Hou C."/>
            <person name="Qiao S."/>
            <person name="Zeng X."/>
            <person name="Ma X."/>
            <person name="Yang F."/>
        </authorList>
    </citation>
    <scope>NUCLEOTIDE SEQUENCE [LARGE SCALE GENOMIC DNA]</scope>
    <source>
        <strain evidence="1 2">I5007</strain>
    </source>
</reference>
<dbReference type="Proteomes" id="UP000014360">
    <property type="component" value="Chromosome"/>
</dbReference>
<dbReference type="EMBL" id="CP006011">
    <property type="protein sequence ID" value="AGN99713.1"/>
    <property type="molecule type" value="Genomic_DNA"/>
</dbReference>
<dbReference type="RefSeq" id="WP_016497035.1">
    <property type="nucleotide sequence ID" value="NC_021494.1"/>
</dbReference>
<sequence length="169" mass="19875">MTYAEKLSILLTKQQLKNIIEYDGPRSVNQYGKDQARQAYQYWNDDANVIYKLLDGRSGEKFKQLFSNGQAVFDYLNKYHSLKYAMGALAMMILRATKFDKKQTNRILHRSRTFKFWSNPNNSPAGKNLEFINWDKLYMTTNMEPDNAQTHGEIYLENLIIKMKQPLEV</sequence>
<evidence type="ECO:0000313" key="2">
    <source>
        <dbReference type="Proteomes" id="UP000014360"/>
    </source>
</evidence>
<accession>R9WJ36</accession>